<dbReference type="PANTHER" id="PTHR13243">
    <property type="entry name" value="HSPC111 PROTEIN-RELATED"/>
    <property type="match status" value="1"/>
</dbReference>
<organism evidence="6">
    <name type="scientific">Amblyomma cajennense</name>
    <name type="common">Cayenne tick</name>
    <name type="synonym">Acarus cajennensis</name>
    <dbReference type="NCBI Taxonomy" id="34607"/>
    <lineage>
        <taxon>Eukaryota</taxon>
        <taxon>Metazoa</taxon>
        <taxon>Ecdysozoa</taxon>
        <taxon>Arthropoda</taxon>
        <taxon>Chelicerata</taxon>
        <taxon>Arachnida</taxon>
        <taxon>Acari</taxon>
        <taxon>Parasitiformes</taxon>
        <taxon>Ixodida</taxon>
        <taxon>Ixodoidea</taxon>
        <taxon>Ixodidae</taxon>
        <taxon>Amblyomminae</taxon>
        <taxon>Amblyomma</taxon>
    </lineage>
</organism>
<evidence type="ECO:0000256" key="2">
    <source>
        <dbReference type="ARBA" id="ARBA00008479"/>
    </source>
</evidence>
<reference evidence="6" key="1">
    <citation type="submission" date="2014-03" db="EMBL/GenBank/DDBJ databases">
        <title>The sialotranscriptome of Amblyomma triste, Amblyomma parvum and Amblyomma cajennense ticks, uncovered by 454-based RNA-seq.</title>
        <authorList>
            <person name="Garcia G.R."/>
            <person name="Gardinassi L.G."/>
            <person name="Ribeiro J.M."/>
            <person name="Anatriello E."/>
            <person name="Ferreira B.R."/>
            <person name="Moreira H.N."/>
            <person name="Mafra C."/>
            <person name="Olegario M.M."/>
            <person name="Szabo P.J."/>
            <person name="Miranda-Santos I.K."/>
            <person name="Maruyama S.R."/>
        </authorList>
    </citation>
    <scope>NUCLEOTIDE SEQUENCE</scope>
    <source>
        <strain evidence="6">Uberlandia</strain>
        <tissue evidence="6">Salivary glands</tissue>
    </source>
</reference>
<dbReference type="GO" id="GO:0042273">
    <property type="term" value="P:ribosomal large subunit biogenesis"/>
    <property type="evidence" value="ECO:0007669"/>
    <property type="project" value="TreeGrafter"/>
</dbReference>
<feature type="region of interest" description="Disordered" evidence="5">
    <location>
        <begin position="68"/>
        <end position="105"/>
    </location>
</feature>
<dbReference type="PANTHER" id="PTHR13243:SF1">
    <property type="entry name" value="NUCLEOLAR PROTEIN 16"/>
    <property type="match status" value="1"/>
</dbReference>
<dbReference type="AlphaFoldDB" id="A0A023FG37"/>
<comment type="similarity">
    <text evidence="2">Belongs to the NOP16 family.</text>
</comment>
<protein>
    <recommendedName>
        <fullName evidence="3">Nucleolar protein 16</fullName>
    </recommendedName>
</protein>
<dbReference type="InterPro" id="IPR019002">
    <property type="entry name" value="Ribosome_biogenesis_Nop16"/>
</dbReference>
<evidence type="ECO:0000256" key="5">
    <source>
        <dbReference type="SAM" id="MobiDB-lite"/>
    </source>
</evidence>
<evidence type="ECO:0000313" key="6">
    <source>
        <dbReference type="EMBL" id="JAC20462.1"/>
    </source>
</evidence>
<accession>A0A023FG37</accession>
<sequence>MGNAKKTKKRRRQTYSVNRKRKMKKKLKRQVKIKSVTIKQAWDESKGVFDNMRDMGLAADANKAIPMDIDPALPSTEKKKRKTRAPKEHVVTQLETEASEPRPSTLRLSGDNVKFCVYMLEKYGEDYVAMAKDRKNYFQETPAQIRQKINTFKKIPEQWNAYLRAKELA</sequence>
<keyword evidence="4" id="KW-0539">Nucleus</keyword>
<proteinExistence type="evidence at transcript level"/>
<name>A0A023FG37_AMBCJ</name>
<evidence type="ECO:0000256" key="3">
    <source>
        <dbReference type="ARBA" id="ARBA00015522"/>
    </source>
</evidence>
<evidence type="ECO:0000256" key="4">
    <source>
        <dbReference type="ARBA" id="ARBA00023242"/>
    </source>
</evidence>
<dbReference type="EMBL" id="GBBK01004020">
    <property type="protein sequence ID" value="JAC20462.1"/>
    <property type="molecule type" value="mRNA"/>
</dbReference>
<dbReference type="GO" id="GO:0005730">
    <property type="term" value="C:nucleolus"/>
    <property type="evidence" value="ECO:0007669"/>
    <property type="project" value="UniProtKB-SubCell"/>
</dbReference>
<evidence type="ECO:0000256" key="1">
    <source>
        <dbReference type="ARBA" id="ARBA00004604"/>
    </source>
</evidence>
<feature type="region of interest" description="Disordered" evidence="5">
    <location>
        <begin position="1"/>
        <end position="30"/>
    </location>
</feature>
<comment type="subcellular location">
    <subcellularLocation>
        <location evidence="1">Nucleus</location>
        <location evidence="1">Nucleolus</location>
    </subcellularLocation>
</comment>
<dbReference type="Pfam" id="PF09420">
    <property type="entry name" value="Nop16"/>
    <property type="match status" value="1"/>
</dbReference>